<dbReference type="OrthoDB" id="110779at2157"/>
<dbReference type="PROSITE" id="PS50113">
    <property type="entry name" value="PAC"/>
    <property type="match status" value="1"/>
</dbReference>
<dbReference type="GeneID" id="97549020"/>
<dbReference type="SMART" id="SM00086">
    <property type="entry name" value="PAC"/>
    <property type="match status" value="1"/>
</dbReference>
<dbReference type="RefSeq" id="WP_109966984.1">
    <property type="nucleotide sequence ID" value="NZ_CP176093.1"/>
</dbReference>
<dbReference type="Pfam" id="PF00989">
    <property type="entry name" value="PAS"/>
    <property type="match status" value="1"/>
</dbReference>
<dbReference type="PANTHER" id="PTHR44757:SF2">
    <property type="entry name" value="BIOFILM ARCHITECTURE MAINTENANCE PROTEIN MBAA"/>
    <property type="match status" value="1"/>
</dbReference>
<dbReference type="Pfam" id="PF13426">
    <property type="entry name" value="PAS_9"/>
    <property type="match status" value="1"/>
</dbReference>
<dbReference type="InterPro" id="IPR035965">
    <property type="entry name" value="PAS-like_dom_sf"/>
</dbReference>
<feature type="domain" description="PAC" evidence="2">
    <location>
        <begin position="256"/>
        <end position="308"/>
    </location>
</feature>
<dbReference type="GO" id="GO:0006355">
    <property type="term" value="P:regulation of DNA-templated transcription"/>
    <property type="evidence" value="ECO:0007669"/>
    <property type="project" value="InterPro"/>
</dbReference>
<evidence type="ECO:0000259" key="1">
    <source>
        <dbReference type="PROSITE" id="PS50112"/>
    </source>
</evidence>
<evidence type="ECO:0000259" key="2">
    <source>
        <dbReference type="PROSITE" id="PS50113"/>
    </source>
</evidence>
<dbReference type="EMBL" id="QGMY01000002">
    <property type="protein sequence ID" value="PWR73703.1"/>
    <property type="molecule type" value="Genomic_DNA"/>
</dbReference>
<reference evidence="3 4" key="1">
    <citation type="submission" date="2018-05" db="EMBL/GenBank/DDBJ databases">
        <title>Draft genome of Methanospirillum lacunae Ki8-1.</title>
        <authorList>
            <person name="Dueholm M.S."/>
            <person name="Nielsen P.H."/>
            <person name="Bakmann L.F."/>
            <person name="Otzen D.E."/>
        </authorList>
    </citation>
    <scope>NUCLEOTIDE SEQUENCE [LARGE SCALE GENOMIC DNA]</scope>
    <source>
        <strain evidence="3 4">Ki8-1</strain>
    </source>
</reference>
<name>A0A2V2NEF7_9EURY</name>
<dbReference type="InterPro" id="IPR036388">
    <property type="entry name" value="WH-like_DNA-bd_sf"/>
</dbReference>
<dbReference type="InterPro" id="IPR013767">
    <property type="entry name" value="PAS_fold"/>
</dbReference>
<evidence type="ECO:0000313" key="3">
    <source>
        <dbReference type="EMBL" id="PWR73703.1"/>
    </source>
</evidence>
<dbReference type="PANTHER" id="PTHR44757">
    <property type="entry name" value="DIGUANYLATE CYCLASE DGCP"/>
    <property type="match status" value="1"/>
</dbReference>
<dbReference type="Gene3D" id="1.10.10.10">
    <property type="entry name" value="Winged helix-like DNA-binding domain superfamily/Winged helix DNA-binding domain"/>
    <property type="match status" value="1"/>
</dbReference>
<organism evidence="3 4">
    <name type="scientific">Methanospirillum lacunae</name>
    <dbReference type="NCBI Taxonomy" id="668570"/>
    <lineage>
        <taxon>Archaea</taxon>
        <taxon>Methanobacteriati</taxon>
        <taxon>Methanobacteriota</taxon>
        <taxon>Stenosarchaea group</taxon>
        <taxon>Methanomicrobia</taxon>
        <taxon>Methanomicrobiales</taxon>
        <taxon>Methanospirillaceae</taxon>
        <taxon>Methanospirillum</taxon>
    </lineage>
</organism>
<dbReference type="Proteomes" id="UP000245657">
    <property type="component" value="Unassembled WGS sequence"/>
</dbReference>
<accession>A0A2V2NEF7</accession>
<dbReference type="SMART" id="SM00091">
    <property type="entry name" value="PAS"/>
    <property type="match status" value="2"/>
</dbReference>
<dbReference type="CDD" id="cd00130">
    <property type="entry name" value="PAS"/>
    <property type="match status" value="2"/>
</dbReference>
<evidence type="ECO:0008006" key="5">
    <source>
        <dbReference type="Google" id="ProtNLM"/>
    </source>
</evidence>
<dbReference type="Pfam" id="PF07106">
    <property type="entry name" value="WHD_TBPIP"/>
    <property type="match status" value="1"/>
</dbReference>
<dbReference type="NCBIfam" id="TIGR00229">
    <property type="entry name" value="sensory_box"/>
    <property type="match status" value="1"/>
</dbReference>
<dbReference type="InterPro" id="IPR052155">
    <property type="entry name" value="Biofilm_reg_signaling"/>
</dbReference>
<sequence length="432" mass="49474">MDGDVSEIIREVLKKFRKPISITQIAYEASISRTTAARYLDNLHYSGQVKLFEIGKAKKYLLTSEQPSHSICDLSSDLIILLSSSFKILFVNKAYLEYSHLSLEDLLGKRVDALNLDLFSSINILKILNEYPGDDLSSHIIEVYRGNQLYIYEMFFLKGRVVSHHAAISIVIKDITAKKRIEDENRFLASIIACSEDAIIAVDNTITINTWNNAAERLFGYNSDEVIGQSISVIHPWWYKDVYPIHNRLLMGETIKQYKCTRRRKDGSLVYVSITASLVYDHSGEIIGSSAIFRDITADNQIKSYISDLNQQLHAVLDNIHEVLAIVDPGTHRVLLLNEYGKKRFDSQNSRCWFHTSQYNFPQACEICSHMNLNYMEKSGPVSFEFKTDRIKLLSKFQLIPWGTKKHAMMVTMFDQSEDLNKDGLVFPDNKT</sequence>
<dbReference type="InterPro" id="IPR010776">
    <property type="entry name" value="Hop2_WH_dom"/>
</dbReference>
<gene>
    <name evidence="3" type="ORF">DK846_00585</name>
</gene>
<evidence type="ECO:0000313" key="4">
    <source>
        <dbReference type="Proteomes" id="UP000245657"/>
    </source>
</evidence>
<comment type="caution">
    <text evidence="3">The sequence shown here is derived from an EMBL/GenBank/DDBJ whole genome shotgun (WGS) entry which is preliminary data.</text>
</comment>
<dbReference type="PROSITE" id="PS50112">
    <property type="entry name" value="PAS"/>
    <property type="match status" value="1"/>
</dbReference>
<proteinExistence type="predicted"/>
<feature type="domain" description="PAS" evidence="1">
    <location>
        <begin position="184"/>
        <end position="236"/>
    </location>
</feature>
<protein>
    <recommendedName>
        <fullName evidence="5">Histidine kinase</fullName>
    </recommendedName>
</protein>
<dbReference type="SUPFAM" id="SSF55785">
    <property type="entry name" value="PYP-like sensor domain (PAS domain)"/>
    <property type="match status" value="2"/>
</dbReference>
<dbReference type="InterPro" id="IPR001610">
    <property type="entry name" value="PAC"/>
</dbReference>
<dbReference type="AlphaFoldDB" id="A0A2V2NEF7"/>
<keyword evidence="4" id="KW-1185">Reference proteome</keyword>
<dbReference type="InterPro" id="IPR000014">
    <property type="entry name" value="PAS"/>
</dbReference>
<dbReference type="Gene3D" id="3.30.450.20">
    <property type="entry name" value="PAS domain"/>
    <property type="match status" value="2"/>
</dbReference>
<dbReference type="InterPro" id="IPR000700">
    <property type="entry name" value="PAS-assoc_C"/>
</dbReference>